<name>A0AA40D176_9PEZI</name>
<protein>
    <submittedName>
        <fullName evidence="1">Uncharacterized protein</fullName>
    </submittedName>
</protein>
<proteinExistence type="predicted"/>
<comment type="caution">
    <text evidence="1">The sequence shown here is derived from an EMBL/GenBank/DDBJ whole genome shotgun (WGS) entry which is preliminary data.</text>
</comment>
<gene>
    <name evidence="1" type="ORF">B0T16DRAFT_453434</name>
</gene>
<organism evidence="1 2">
    <name type="scientific">Cercophora newfieldiana</name>
    <dbReference type="NCBI Taxonomy" id="92897"/>
    <lineage>
        <taxon>Eukaryota</taxon>
        <taxon>Fungi</taxon>
        <taxon>Dikarya</taxon>
        <taxon>Ascomycota</taxon>
        <taxon>Pezizomycotina</taxon>
        <taxon>Sordariomycetes</taxon>
        <taxon>Sordariomycetidae</taxon>
        <taxon>Sordariales</taxon>
        <taxon>Lasiosphaeriaceae</taxon>
        <taxon>Cercophora</taxon>
    </lineage>
</organism>
<accession>A0AA40D176</accession>
<reference evidence="1" key="1">
    <citation type="submission" date="2023-06" db="EMBL/GenBank/DDBJ databases">
        <title>Genome-scale phylogeny and comparative genomics of the fungal order Sordariales.</title>
        <authorList>
            <consortium name="Lawrence Berkeley National Laboratory"/>
            <person name="Hensen N."/>
            <person name="Bonometti L."/>
            <person name="Westerberg I."/>
            <person name="Brannstrom I.O."/>
            <person name="Guillou S."/>
            <person name="Cros-Aarteil S."/>
            <person name="Calhoun S."/>
            <person name="Haridas S."/>
            <person name="Kuo A."/>
            <person name="Mondo S."/>
            <person name="Pangilinan J."/>
            <person name="Riley R."/>
            <person name="Labutti K."/>
            <person name="Andreopoulos B."/>
            <person name="Lipzen A."/>
            <person name="Chen C."/>
            <person name="Yanf M."/>
            <person name="Daum C."/>
            <person name="Ng V."/>
            <person name="Clum A."/>
            <person name="Steindorff A."/>
            <person name="Ohm R."/>
            <person name="Martin F."/>
            <person name="Silar P."/>
            <person name="Natvig D."/>
            <person name="Lalanne C."/>
            <person name="Gautier V."/>
            <person name="Ament-Velasquez S.L."/>
            <person name="Kruys A."/>
            <person name="Hutchinson M.I."/>
            <person name="Powell A.J."/>
            <person name="Barry K."/>
            <person name="Miller A.N."/>
            <person name="Grigoriev I.V."/>
            <person name="Debuchy R."/>
            <person name="Gladieux P."/>
            <person name="Thoren M.H."/>
            <person name="Johannesson H."/>
        </authorList>
    </citation>
    <scope>NUCLEOTIDE SEQUENCE</scope>
    <source>
        <strain evidence="1">SMH2532-1</strain>
    </source>
</reference>
<dbReference type="Proteomes" id="UP001174936">
    <property type="component" value="Unassembled WGS sequence"/>
</dbReference>
<keyword evidence="2" id="KW-1185">Reference proteome</keyword>
<dbReference type="AlphaFoldDB" id="A0AA40D176"/>
<dbReference type="EMBL" id="JAULSV010000001">
    <property type="protein sequence ID" value="KAK0658027.1"/>
    <property type="molecule type" value="Genomic_DNA"/>
</dbReference>
<evidence type="ECO:0000313" key="1">
    <source>
        <dbReference type="EMBL" id="KAK0658027.1"/>
    </source>
</evidence>
<evidence type="ECO:0000313" key="2">
    <source>
        <dbReference type="Proteomes" id="UP001174936"/>
    </source>
</evidence>
<sequence length="408" mass="45858">MRWERTPSKFKTGHWRELWDSNIPDLDTLKCQARSAAFVTIDIHGTRNCPIEFGLTCFQIRSEAQTTLDKIEAPRTLADIAATNRFQTRCFRVEGKELSSRHREKSFFEFCDTQVVPADKIEEALALSLESSKAAATPNLILVGFGMAEVMKYISQHSGLAQHFSFWVDAQELVTDMTKVATPGVADTLIALGFGGDKKAVIPVDLGRRAGNHSVRVAAILLSIATRSQDMPLKITQPAYQARRKKYLRMQKLINQQPTWQSRRRKRRNGPQFVADVVLSGGEPLNLSAASLLNLFSEYSPLDAGTSKSGKIGWISLPSSETLVNFIQQVNGTEALDGRVWTAVADYDPRVFEAYAEKIMEEKKEKHNPQLTEKKLREREAQKVYKETFDWDETLVGPNPEELAGLLI</sequence>